<accession>A0A1H9F9P8</accession>
<keyword evidence="2" id="KW-1185">Reference proteome</keyword>
<protein>
    <submittedName>
        <fullName evidence="1">Alkylmercury lyase</fullName>
    </submittedName>
</protein>
<organism evidence="1 2">
    <name type="scientific">Lentzea flaviverrucosa</name>
    <dbReference type="NCBI Taxonomy" id="200379"/>
    <lineage>
        <taxon>Bacteria</taxon>
        <taxon>Bacillati</taxon>
        <taxon>Actinomycetota</taxon>
        <taxon>Actinomycetes</taxon>
        <taxon>Pseudonocardiales</taxon>
        <taxon>Pseudonocardiaceae</taxon>
        <taxon>Lentzea</taxon>
    </lineage>
</organism>
<dbReference type="GO" id="GO:0018836">
    <property type="term" value="F:alkylmercury lyase activity"/>
    <property type="evidence" value="ECO:0007669"/>
    <property type="project" value="InterPro"/>
</dbReference>
<keyword evidence="1" id="KW-0456">Lyase</keyword>
<proteinExistence type="predicted"/>
<name>A0A1H9F9P8_9PSEU</name>
<dbReference type="InterPro" id="IPR053717">
    <property type="entry name" value="MerB_lyase_sf"/>
</dbReference>
<sequence>MEGRIRCLAICAIDAFGISAMLGAPVTISSSEHGTERTVTVDVDYDVARWQADSTVVFAGNPSAPRR</sequence>
<evidence type="ECO:0000313" key="2">
    <source>
        <dbReference type="Proteomes" id="UP000199028"/>
    </source>
</evidence>
<dbReference type="EMBL" id="FOFT01000002">
    <property type="protein sequence ID" value="SEQ34619.1"/>
    <property type="molecule type" value="Genomic_DNA"/>
</dbReference>
<dbReference type="Proteomes" id="UP000199028">
    <property type="component" value="Unassembled WGS sequence"/>
</dbReference>
<dbReference type="Gene3D" id="3.30.450.410">
    <property type="match status" value="1"/>
</dbReference>
<dbReference type="InterPro" id="IPR004927">
    <property type="entry name" value="MerB"/>
</dbReference>
<dbReference type="SUPFAM" id="SSF160387">
    <property type="entry name" value="NosL/MerB-like"/>
    <property type="match status" value="1"/>
</dbReference>
<dbReference type="Pfam" id="PF03243">
    <property type="entry name" value="MerB"/>
    <property type="match status" value="1"/>
</dbReference>
<reference evidence="2" key="1">
    <citation type="submission" date="2016-10" db="EMBL/GenBank/DDBJ databases">
        <authorList>
            <person name="Varghese N."/>
            <person name="Submissions S."/>
        </authorList>
    </citation>
    <scope>NUCLEOTIDE SEQUENCE [LARGE SCALE GENOMIC DNA]</scope>
    <source>
        <strain evidence="2">CGMCC 4.578</strain>
    </source>
</reference>
<dbReference type="RefSeq" id="WP_143086640.1">
    <property type="nucleotide sequence ID" value="NZ_FOFT01000002.1"/>
</dbReference>
<evidence type="ECO:0000313" key="1">
    <source>
        <dbReference type="EMBL" id="SEQ34619.1"/>
    </source>
</evidence>
<dbReference type="OrthoDB" id="7185309at2"/>
<dbReference type="AlphaFoldDB" id="A0A1H9F9P8"/>
<gene>
    <name evidence="1" type="ORF">SAMN05216195_102202</name>
</gene>